<gene>
    <name evidence="1" type="ORF">Amac_032560</name>
</gene>
<dbReference type="EMBL" id="BLAE01000016">
    <property type="protein sequence ID" value="GES09660.1"/>
    <property type="molecule type" value="Genomic_DNA"/>
</dbReference>
<proteinExistence type="predicted"/>
<name>A0A5M3WMC8_9ACTN</name>
<dbReference type="Proteomes" id="UP000331127">
    <property type="component" value="Unassembled WGS sequence"/>
</dbReference>
<organism evidence="1 2">
    <name type="scientific">Acrocarpospora macrocephala</name>
    <dbReference type="NCBI Taxonomy" id="150177"/>
    <lineage>
        <taxon>Bacteria</taxon>
        <taxon>Bacillati</taxon>
        <taxon>Actinomycetota</taxon>
        <taxon>Actinomycetes</taxon>
        <taxon>Streptosporangiales</taxon>
        <taxon>Streptosporangiaceae</taxon>
        <taxon>Acrocarpospora</taxon>
    </lineage>
</organism>
<protein>
    <submittedName>
        <fullName evidence="1">Uncharacterized protein</fullName>
    </submittedName>
</protein>
<sequence>MRDPLEGWTRKDATLAGTFDLQYAPVGGAGLVLKLFKVGQTGVAAQLAGAR</sequence>
<comment type="caution">
    <text evidence="1">The sequence shown here is derived from an EMBL/GenBank/DDBJ whole genome shotgun (WGS) entry which is preliminary data.</text>
</comment>
<reference evidence="1 2" key="1">
    <citation type="submission" date="2019-10" db="EMBL/GenBank/DDBJ databases">
        <title>Whole genome shotgun sequence of Acrocarpospora macrocephala NBRC 16266.</title>
        <authorList>
            <person name="Ichikawa N."/>
            <person name="Kimura A."/>
            <person name="Kitahashi Y."/>
            <person name="Komaki H."/>
            <person name="Oguchi A."/>
        </authorList>
    </citation>
    <scope>NUCLEOTIDE SEQUENCE [LARGE SCALE GENOMIC DNA]</scope>
    <source>
        <strain evidence="1 2">NBRC 16266</strain>
    </source>
</reference>
<evidence type="ECO:0000313" key="2">
    <source>
        <dbReference type="Proteomes" id="UP000331127"/>
    </source>
</evidence>
<accession>A0A5M3WMC8</accession>
<dbReference type="AlphaFoldDB" id="A0A5M3WMC8"/>
<evidence type="ECO:0000313" key="1">
    <source>
        <dbReference type="EMBL" id="GES09660.1"/>
    </source>
</evidence>
<keyword evidence="2" id="KW-1185">Reference proteome</keyword>